<keyword evidence="1" id="KW-0472">Membrane</keyword>
<keyword evidence="1" id="KW-0812">Transmembrane</keyword>
<dbReference type="AlphaFoldDB" id="A0A556MX18"/>
<reference evidence="2 3" key="1">
    <citation type="submission" date="2019-07" db="EMBL/GenBank/DDBJ databases">
        <authorList>
            <person name="Huq M.A."/>
        </authorList>
    </citation>
    <scope>NUCLEOTIDE SEQUENCE [LARGE SCALE GENOMIC DNA]</scope>
    <source>
        <strain evidence="2 3">MAH-19</strain>
    </source>
</reference>
<gene>
    <name evidence="2" type="ORF">FO440_09670</name>
</gene>
<name>A0A556MX18_9SPHI</name>
<dbReference type="RefSeq" id="WP_144247986.1">
    <property type="nucleotide sequence ID" value="NZ_VLPK01000001.1"/>
</dbReference>
<evidence type="ECO:0000256" key="1">
    <source>
        <dbReference type="SAM" id="Phobius"/>
    </source>
</evidence>
<organism evidence="2 3">
    <name type="scientific">Mucilaginibacter corticis</name>
    <dbReference type="NCBI Taxonomy" id="2597670"/>
    <lineage>
        <taxon>Bacteria</taxon>
        <taxon>Pseudomonadati</taxon>
        <taxon>Bacteroidota</taxon>
        <taxon>Sphingobacteriia</taxon>
        <taxon>Sphingobacteriales</taxon>
        <taxon>Sphingobacteriaceae</taxon>
        <taxon>Mucilaginibacter</taxon>
    </lineage>
</organism>
<sequence length="79" mass="8538">MKNPFEKENHTTLIVAVSVLAVAAGAAAFLFLTDKGEDTRKSLKKKIKKIAKNAAVEAVHKRTKVSKKALKGVADHVVK</sequence>
<evidence type="ECO:0008006" key="4">
    <source>
        <dbReference type="Google" id="ProtNLM"/>
    </source>
</evidence>
<keyword evidence="1" id="KW-1133">Transmembrane helix</keyword>
<keyword evidence="3" id="KW-1185">Reference proteome</keyword>
<protein>
    <recommendedName>
        <fullName evidence="4">YtxH domain-containing protein</fullName>
    </recommendedName>
</protein>
<comment type="caution">
    <text evidence="2">The sequence shown here is derived from an EMBL/GenBank/DDBJ whole genome shotgun (WGS) entry which is preliminary data.</text>
</comment>
<feature type="transmembrane region" description="Helical" evidence="1">
    <location>
        <begin position="12"/>
        <end position="32"/>
    </location>
</feature>
<accession>A0A556MX18</accession>
<dbReference type="EMBL" id="VLPK01000001">
    <property type="protein sequence ID" value="TSJ44425.1"/>
    <property type="molecule type" value="Genomic_DNA"/>
</dbReference>
<evidence type="ECO:0000313" key="2">
    <source>
        <dbReference type="EMBL" id="TSJ44425.1"/>
    </source>
</evidence>
<dbReference type="Proteomes" id="UP000318733">
    <property type="component" value="Unassembled WGS sequence"/>
</dbReference>
<proteinExistence type="predicted"/>
<evidence type="ECO:0000313" key="3">
    <source>
        <dbReference type="Proteomes" id="UP000318733"/>
    </source>
</evidence>